<dbReference type="EC" id="2.1.1.-" evidence="5"/>
<feature type="domain" description="Polyketide synthase-like methyltransferase" evidence="4">
    <location>
        <begin position="37"/>
        <end position="271"/>
    </location>
</feature>
<dbReference type="RefSeq" id="WP_165373867.1">
    <property type="nucleotide sequence ID" value="NZ_CP012672.1"/>
</dbReference>
<dbReference type="PANTHER" id="PTHR44068:SF11">
    <property type="entry name" value="GERANYL DIPHOSPHATE 2-C-METHYLTRANSFERASE"/>
    <property type="match status" value="1"/>
</dbReference>
<keyword evidence="3" id="KW-0949">S-adenosyl-L-methionine</keyword>
<dbReference type="CDD" id="cd02440">
    <property type="entry name" value="AdoMet_MTases"/>
    <property type="match status" value="1"/>
</dbReference>
<dbReference type="SMART" id="SM00828">
    <property type="entry name" value="PKS_MT"/>
    <property type="match status" value="1"/>
</dbReference>
<dbReference type="InterPro" id="IPR050447">
    <property type="entry name" value="Erg6_SMT_methyltransf"/>
</dbReference>
<dbReference type="Pfam" id="PF08241">
    <property type="entry name" value="Methyltransf_11"/>
    <property type="match status" value="1"/>
</dbReference>
<evidence type="ECO:0000256" key="2">
    <source>
        <dbReference type="ARBA" id="ARBA00022679"/>
    </source>
</evidence>
<evidence type="ECO:0000313" key="5">
    <source>
        <dbReference type="EMBL" id="AUX29752.1"/>
    </source>
</evidence>
<dbReference type="SUPFAM" id="SSF53335">
    <property type="entry name" value="S-adenosyl-L-methionine-dependent methyltransferases"/>
    <property type="match status" value="1"/>
</dbReference>
<evidence type="ECO:0000313" key="6">
    <source>
        <dbReference type="Proteomes" id="UP000295497"/>
    </source>
</evidence>
<gene>
    <name evidence="5" type="ORF">SOCE836_018450</name>
</gene>
<reference evidence="5 6" key="1">
    <citation type="submission" date="2015-09" db="EMBL/GenBank/DDBJ databases">
        <title>Sorangium comparison.</title>
        <authorList>
            <person name="Zaburannyi N."/>
            <person name="Bunk B."/>
            <person name="Overmann J."/>
            <person name="Mueller R."/>
        </authorList>
    </citation>
    <scope>NUCLEOTIDE SEQUENCE [LARGE SCALE GENOMIC DNA]</scope>
    <source>
        <strain evidence="5 6">So ce836</strain>
    </source>
</reference>
<dbReference type="GO" id="GO:0032259">
    <property type="term" value="P:methylation"/>
    <property type="evidence" value="ECO:0007669"/>
    <property type="project" value="UniProtKB-KW"/>
</dbReference>
<organism evidence="5 6">
    <name type="scientific">Sorangium cellulosum</name>
    <name type="common">Polyangium cellulosum</name>
    <dbReference type="NCBI Taxonomy" id="56"/>
    <lineage>
        <taxon>Bacteria</taxon>
        <taxon>Pseudomonadati</taxon>
        <taxon>Myxococcota</taxon>
        <taxon>Polyangia</taxon>
        <taxon>Polyangiales</taxon>
        <taxon>Polyangiaceae</taxon>
        <taxon>Sorangium</taxon>
    </lineage>
</organism>
<dbReference type="GO" id="GO:0008757">
    <property type="term" value="F:S-adenosylmethionine-dependent methyltransferase activity"/>
    <property type="evidence" value="ECO:0007669"/>
    <property type="project" value="InterPro"/>
</dbReference>
<dbReference type="AlphaFoldDB" id="A0A4V0NFI1"/>
<evidence type="ECO:0000259" key="4">
    <source>
        <dbReference type="SMART" id="SM00828"/>
    </source>
</evidence>
<dbReference type="EMBL" id="CP012672">
    <property type="protein sequence ID" value="AUX29752.1"/>
    <property type="molecule type" value="Genomic_DNA"/>
</dbReference>
<dbReference type="InterPro" id="IPR020803">
    <property type="entry name" value="MeTfrase_dom"/>
</dbReference>
<accession>A0A4V0NFI1</accession>
<dbReference type="InterPro" id="IPR029063">
    <property type="entry name" value="SAM-dependent_MTases_sf"/>
</dbReference>
<protein>
    <submittedName>
        <fullName evidence="5">Methyltransferase</fullName>
        <ecNumber evidence="5">2.1.1.-</ecNumber>
    </submittedName>
</protein>
<name>A0A4V0NFI1_SORCE</name>
<dbReference type="InterPro" id="IPR013216">
    <property type="entry name" value="Methyltransf_11"/>
</dbReference>
<dbReference type="PANTHER" id="PTHR44068">
    <property type="entry name" value="ZGC:194242"/>
    <property type="match status" value="1"/>
</dbReference>
<proteinExistence type="predicted"/>
<evidence type="ECO:0000256" key="1">
    <source>
        <dbReference type="ARBA" id="ARBA00022603"/>
    </source>
</evidence>
<keyword evidence="1 5" id="KW-0489">Methyltransferase</keyword>
<keyword evidence="2 5" id="KW-0808">Transferase</keyword>
<evidence type="ECO:0000256" key="3">
    <source>
        <dbReference type="ARBA" id="ARBA00022691"/>
    </source>
</evidence>
<dbReference type="Gene3D" id="3.40.50.150">
    <property type="entry name" value="Vaccinia Virus protein VP39"/>
    <property type="match status" value="1"/>
</dbReference>
<sequence>MDIHRNRASWRAALSGVFTSVHTIAKGKDPRWYYNNLGENVFTEQSKFLNLGYWADPETRTMDAASTALVDLVAGAAKLSAGDEVLDVGFGFGDQDIHWAKRYSPKRIVGINVTEKQVEEARRRIAELGLDDRIDLRVGSATDMRFAPESFDKVLAVESAFHFDTRDKFFGEAFRVLRPGGRITTADIIPLPGRRGSPLFTLQSQAPAENHYPRDVYAERLRAAGFVNVEVRSIRKDVYDRYLEHLDRRSASPDFKHKNPLLRLLLMKENPLLTWLFASFDYVIASGEKPGNTPQPAA</sequence>
<dbReference type="Proteomes" id="UP000295497">
    <property type="component" value="Chromosome"/>
</dbReference>